<gene>
    <name evidence="7" type="ORF">DN745_06875</name>
</gene>
<accession>A0A2Z4FJG2</accession>
<dbReference type="InterPro" id="IPR017441">
    <property type="entry name" value="Protein_kinase_ATP_BS"/>
</dbReference>
<dbReference type="CDD" id="cd14014">
    <property type="entry name" value="STKc_PknB_like"/>
    <property type="match status" value="1"/>
</dbReference>
<dbReference type="SUPFAM" id="SSF52540">
    <property type="entry name" value="P-loop containing nucleoside triphosphate hydrolases"/>
    <property type="match status" value="1"/>
</dbReference>
<dbReference type="KEGG" id="bsed:DN745_06875"/>
<feature type="domain" description="Protein kinase" evidence="6">
    <location>
        <begin position="19"/>
        <end position="288"/>
    </location>
</feature>
<dbReference type="SUPFAM" id="SSF48452">
    <property type="entry name" value="TPR-like"/>
    <property type="match status" value="2"/>
</dbReference>
<keyword evidence="4" id="KW-0067">ATP-binding</keyword>
<dbReference type="PROSITE" id="PS50005">
    <property type="entry name" value="TPR"/>
    <property type="match status" value="2"/>
</dbReference>
<dbReference type="InterPro" id="IPR027417">
    <property type="entry name" value="P-loop_NTPase"/>
</dbReference>
<dbReference type="PROSITE" id="PS00107">
    <property type="entry name" value="PROTEIN_KINASE_ATP"/>
    <property type="match status" value="1"/>
</dbReference>
<organism evidence="7 8">
    <name type="scientific">Bradymonas sediminis</name>
    <dbReference type="NCBI Taxonomy" id="1548548"/>
    <lineage>
        <taxon>Bacteria</taxon>
        <taxon>Deltaproteobacteria</taxon>
        <taxon>Bradymonadales</taxon>
        <taxon>Bradymonadaceae</taxon>
        <taxon>Bradymonas</taxon>
    </lineage>
</organism>
<dbReference type="GO" id="GO:0004674">
    <property type="term" value="F:protein serine/threonine kinase activity"/>
    <property type="evidence" value="ECO:0007669"/>
    <property type="project" value="TreeGrafter"/>
</dbReference>
<sequence>MTVETPQLPQPGDLVGGRFRILEHLGTGGFGTVFKAVQENVGREVALKFLTPGVAEDPINVERFRREAYHVSQLRHPHTITLYDYGQTENGLVFMVLEFLDGEELSEQIQARGAIPAPRAAHIFIQVLKSLTEAHRRGLVHRDLKPENIFICTMFGEQDYVKVLDFGVAKMTLMETEHEDEGEEALTRAGRIFGTPMYMAPEQACAEPITPATDVYALGLLIYEIWTGKPPVTGKNRMEVIHKQIRDPVPEMSPALEQTPLGQVIRRACMKAPERRYQDASEFLTAFVNALHQMRIFPAPAGGTSPEISLTMAVPSELLSADATQVMTPPSELMTHPGHQALDPSAQARTGQRTPAPSPVQRMRRTPKPAKPGELPASLHAQNHQPTPVVQQVSSPTVAVPAEAGAAARPRYQIELVGRDMVLSQCMEIARDSISGRSGQIILIEGESGIGKSRVVRTFLAQTKTLGFESCLGHFRRRALPMEALREALAASWGVSHSERSRVEQVIGQDLRSLGGLTAPEIDFIIDFVRPKALDASQSPTSDSEAGALFARLERVLLMLAERRPFLLALEDVHYADSATISFLEYLAVTLRTQSVPLVVMLSLRPEERSVNSDLEHSLRTINANIGVGFSRIRLKRLRGGELARLLDAILPLQPRLKERIAWLSQGVPLHAIQIIRYLRSEDKLVLSGRRWALKLGSPREINLPPDLMDLMYLRLEQAVTGYSGSADLRALLEWMAVLGMRTPIDLLVNVLAATGDVDVEDLDAALDSLIDEGIIHQAMHRNLVCVEFDSSLLREALLGALSDRWSNRRLHEDAARHKIEFYQEKALEPALVEIAEHWRQAGQMEAYRDTLFEAASRAKARFDTRGARERFRELIYELEGQGDRSDKWVQTHLALAELARHFGEFGLAEEHYRRVLGEDGSEPSMRPEHAEALRGFAHLLFLQRRNNEALHCYRRALKVSQNYKDVAGVSKALVGLSRVYLMRGDAREGAKVRDHLEQMLPHLPPGETAGRVLLHLAEVAQRQGKLGARYGYLVRARDQLDDSADRRSLSNVLLALGSSLMDPAMNAPDRMQRAEQVLREGMEIKRSVGDRHGVAEAYRHLGQLELEQANYPAAQQLLEQSLTIHQALGAPFNIGATHNSLAIACLYRGEFSVAEEHCDRAIELFERINDQIAVSHVMLNKAIVLLNRCDIRGAQRLLRESRRIKEALGSNWALFDLRNYLAISAMWLGDFEQAEQVLEETLRGVDEHGTDEDRTIARSLNGLLAAVQGRLQVAAVEFSRARQDADELGINRVSAFCHANTSVYAYLNGDQVGFDSLVNAVVPTKLYHMLHREIWLSFVENIVHHAVQQGRDAHAARLLRCMSELFNRYGYRERGGLLRSDAEAIEAELDALRS</sequence>
<dbReference type="InterPro" id="IPR008271">
    <property type="entry name" value="Ser/Thr_kinase_AS"/>
</dbReference>
<feature type="region of interest" description="Disordered" evidence="5">
    <location>
        <begin position="329"/>
        <end position="380"/>
    </location>
</feature>
<evidence type="ECO:0000259" key="6">
    <source>
        <dbReference type="PROSITE" id="PS50011"/>
    </source>
</evidence>
<dbReference type="SMART" id="SM00220">
    <property type="entry name" value="S_TKc"/>
    <property type="match status" value="1"/>
</dbReference>
<dbReference type="PROSITE" id="PS50011">
    <property type="entry name" value="PROTEIN_KINASE_DOM"/>
    <property type="match status" value="1"/>
</dbReference>
<keyword evidence="2" id="KW-0547">Nucleotide-binding</keyword>
<dbReference type="Pfam" id="PF00069">
    <property type="entry name" value="Pkinase"/>
    <property type="match status" value="1"/>
</dbReference>
<name>A0A2Z4FJG2_9DELT</name>
<dbReference type="InterPro" id="IPR019734">
    <property type="entry name" value="TPR_rpt"/>
</dbReference>
<dbReference type="Proteomes" id="UP000249799">
    <property type="component" value="Chromosome"/>
</dbReference>
<dbReference type="GO" id="GO:0005524">
    <property type="term" value="F:ATP binding"/>
    <property type="evidence" value="ECO:0007669"/>
    <property type="project" value="UniProtKB-UniRule"/>
</dbReference>
<dbReference type="Gene3D" id="3.30.200.20">
    <property type="entry name" value="Phosphorylase Kinase, domain 1"/>
    <property type="match status" value="1"/>
</dbReference>
<dbReference type="RefSeq" id="WP_111333277.1">
    <property type="nucleotide sequence ID" value="NZ_CP030032.1"/>
</dbReference>
<evidence type="ECO:0000256" key="4">
    <source>
        <dbReference type="ARBA" id="ARBA00022840"/>
    </source>
</evidence>
<evidence type="ECO:0000256" key="2">
    <source>
        <dbReference type="ARBA" id="ARBA00022741"/>
    </source>
</evidence>
<keyword evidence="8" id="KW-1185">Reference proteome</keyword>
<dbReference type="PANTHER" id="PTHR43289:SF6">
    <property type="entry name" value="SERINE_THREONINE-PROTEIN KINASE NEKL-3"/>
    <property type="match status" value="1"/>
</dbReference>
<proteinExistence type="predicted"/>
<protein>
    <recommendedName>
        <fullName evidence="6">Protein kinase domain-containing protein</fullName>
    </recommendedName>
</protein>
<dbReference type="Pfam" id="PF13424">
    <property type="entry name" value="TPR_12"/>
    <property type="match status" value="1"/>
</dbReference>
<dbReference type="InterPro" id="IPR011009">
    <property type="entry name" value="Kinase-like_dom_sf"/>
</dbReference>
<evidence type="ECO:0000256" key="3">
    <source>
        <dbReference type="ARBA" id="ARBA00022777"/>
    </source>
</evidence>
<evidence type="ECO:0000256" key="5">
    <source>
        <dbReference type="SAM" id="MobiDB-lite"/>
    </source>
</evidence>
<dbReference type="SUPFAM" id="SSF56112">
    <property type="entry name" value="Protein kinase-like (PK-like)"/>
    <property type="match status" value="1"/>
</dbReference>
<dbReference type="Pfam" id="PF13191">
    <property type="entry name" value="AAA_16"/>
    <property type="match status" value="1"/>
</dbReference>
<keyword evidence="1" id="KW-0808">Transferase</keyword>
<dbReference type="EMBL" id="CP030032">
    <property type="protein sequence ID" value="AWV89072.1"/>
    <property type="molecule type" value="Genomic_DNA"/>
</dbReference>
<evidence type="ECO:0000256" key="1">
    <source>
        <dbReference type="ARBA" id="ARBA00022679"/>
    </source>
</evidence>
<dbReference type="Gene3D" id="1.25.40.10">
    <property type="entry name" value="Tetratricopeptide repeat domain"/>
    <property type="match status" value="2"/>
</dbReference>
<dbReference type="PROSITE" id="PS00108">
    <property type="entry name" value="PROTEIN_KINASE_ST"/>
    <property type="match status" value="1"/>
</dbReference>
<reference evidence="7 8" key="1">
    <citation type="submission" date="2018-06" db="EMBL/GenBank/DDBJ databases">
        <title>Lujinxingia sediminis gen. nov. sp. nov., a new facultative anaerobic member of the class Deltaproteobacteria, and proposal of Lujinxingaceae fam. nov.</title>
        <authorList>
            <person name="Guo L.-Y."/>
            <person name="Li C.-M."/>
            <person name="Wang S."/>
            <person name="Du Z.-J."/>
        </authorList>
    </citation>
    <scope>NUCLEOTIDE SEQUENCE [LARGE SCALE GENOMIC DNA]</scope>
    <source>
        <strain evidence="7 8">FA350</strain>
    </source>
</reference>
<evidence type="ECO:0000313" key="8">
    <source>
        <dbReference type="Proteomes" id="UP000249799"/>
    </source>
</evidence>
<dbReference type="Gene3D" id="1.10.510.10">
    <property type="entry name" value="Transferase(Phosphotransferase) domain 1"/>
    <property type="match status" value="1"/>
</dbReference>
<dbReference type="OrthoDB" id="5476018at2"/>
<dbReference type="InterPro" id="IPR041664">
    <property type="entry name" value="AAA_16"/>
</dbReference>
<dbReference type="SMART" id="SM00028">
    <property type="entry name" value="TPR"/>
    <property type="match status" value="5"/>
</dbReference>
<dbReference type="PANTHER" id="PTHR43289">
    <property type="entry name" value="MITOGEN-ACTIVATED PROTEIN KINASE KINASE KINASE 20-RELATED"/>
    <property type="match status" value="1"/>
</dbReference>
<evidence type="ECO:0000313" key="7">
    <source>
        <dbReference type="EMBL" id="AWV89072.1"/>
    </source>
</evidence>
<keyword evidence="3" id="KW-0418">Kinase</keyword>
<dbReference type="InterPro" id="IPR011990">
    <property type="entry name" value="TPR-like_helical_dom_sf"/>
</dbReference>
<dbReference type="InterPro" id="IPR000719">
    <property type="entry name" value="Prot_kinase_dom"/>
</dbReference>